<keyword evidence="3" id="KW-0460">Magnesium</keyword>
<keyword evidence="2" id="KW-0479">Metal-binding</keyword>
<evidence type="ECO:0000256" key="1">
    <source>
        <dbReference type="ARBA" id="ARBA00001946"/>
    </source>
</evidence>
<sequence>MRYFNDLPMIQMEGLFYQKPKTITKWSDKKELSYSLGAVLYMPATRADIADLIITNKFKELVTLVICLEDAVGDLEVEQAENLLINHMQNISIAIQDGRLTDETTPLIFVRVRSAEQMADMAGRLGDALKNIVGFVFPKFSSDNAEGFLSELRLMNERAGTILYGMPILESPHVLYKELRIDELLRLKEIIDRYRDIILNIRIGATDLCGLYGLRRDSETTVYEISIVNELITDIVNIFGREPDGYVVSGPVWEHFSSNDRILKPQLRQTPFEENYGSEGLLLRKELIRKDFDGLIQETLLDKANGLVGKTIIHPSHLLPVQALHIVTKEEYVDALSIVQQATGEKGVFKSEFQNKMNEIKPHLNWARKVLIKSDIYGVYHENCTFIDLLSEPVYT</sequence>
<comment type="cofactor">
    <cofactor evidence="1">
        <name>Mg(2+)</name>
        <dbReference type="ChEBI" id="CHEBI:18420"/>
    </cofactor>
</comment>
<evidence type="ECO:0000256" key="2">
    <source>
        <dbReference type="ARBA" id="ARBA00022723"/>
    </source>
</evidence>
<dbReference type="GO" id="GO:0006107">
    <property type="term" value="P:oxaloacetate metabolic process"/>
    <property type="evidence" value="ECO:0007669"/>
    <property type="project" value="TreeGrafter"/>
</dbReference>
<dbReference type="Pfam" id="PF15617">
    <property type="entry name" value="C-C_Bond_Lyase"/>
    <property type="match status" value="1"/>
</dbReference>
<dbReference type="Proteomes" id="UP000658225">
    <property type="component" value="Unassembled WGS sequence"/>
</dbReference>
<keyword evidence="4" id="KW-0456">Lyase</keyword>
<dbReference type="InterPro" id="IPR040442">
    <property type="entry name" value="Pyrv_kinase-like_dom_sf"/>
</dbReference>
<dbReference type="InterPro" id="IPR039480">
    <property type="entry name" value="C-C_Bond_Lyase-like"/>
</dbReference>
<dbReference type="Gene3D" id="3.20.20.60">
    <property type="entry name" value="Phosphoenolpyruvate-binding domains"/>
    <property type="match status" value="1"/>
</dbReference>
<organism evidence="4 5">
    <name type="scientific">Sporosarcina limicola</name>
    <dbReference type="NCBI Taxonomy" id="34101"/>
    <lineage>
        <taxon>Bacteria</taxon>
        <taxon>Bacillati</taxon>
        <taxon>Bacillota</taxon>
        <taxon>Bacilli</taxon>
        <taxon>Bacillales</taxon>
        <taxon>Caryophanaceae</taxon>
        <taxon>Sporosarcina</taxon>
    </lineage>
</organism>
<dbReference type="AlphaFoldDB" id="A0A927MFX6"/>
<dbReference type="GO" id="GO:0016829">
    <property type="term" value="F:lyase activity"/>
    <property type="evidence" value="ECO:0007669"/>
    <property type="project" value="UniProtKB-KW"/>
</dbReference>
<keyword evidence="5" id="KW-1185">Reference proteome</keyword>
<gene>
    <name evidence="4" type="ORF">H4683_000095</name>
</gene>
<dbReference type="SUPFAM" id="SSF51621">
    <property type="entry name" value="Phosphoenolpyruvate/pyruvate domain"/>
    <property type="match status" value="1"/>
</dbReference>
<comment type="caution">
    <text evidence="4">The sequence shown here is derived from an EMBL/GenBank/DDBJ whole genome shotgun (WGS) entry which is preliminary data.</text>
</comment>
<evidence type="ECO:0000313" key="5">
    <source>
        <dbReference type="Proteomes" id="UP000658225"/>
    </source>
</evidence>
<protein>
    <submittedName>
        <fullName evidence="4">Citrate lyase beta subunit</fullName>
    </submittedName>
</protein>
<reference evidence="4" key="1">
    <citation type="submission" date="2020-10" db="EMBL/GenBank/DDBJ databases">
        <title>Genomic Encyclopedia of Type Strains, Phase IV (KMG-IV): sequencing the most valuable type-strain genomes for metagenomic binning, comparative biology and taxonomic classification.</title>
        <authorList>
            <person name="Goeker M."/>
        </authorList>
    </citation>
    <scope>NUCLEOTIDE SEQUENCE</scope>
    <source>
        <strain evidence="4">DSM 13886</strain>
    </source>
</reference>
<name>A0A927MFX6_9BACL</name>
<evidence type="ECO:0000256" key="3">
    <source>
        <dbReference type="ARBA" id="ARBA00022842"/>
    </source>
</evidence>
<dbReference type="PANTHER" id="PTHR32308">
    <property type="entry name" value="LYASE BETA SUBUNIT, PUTATIVE (AFU_ORTHOLOGUE AFUA_4G13030)-RELATED"/>
    <property type="match status" value="1"/>
</dbReference>
<dbReference type="GO" id="GO:0000287">
    <property type="term" value="F:magnesium ion binding"/>
    <property type="evidence" value="ECO:0007669"/>
    <property type="project" value="TreeGrafter"/>
</dbReference>
<proteinExistence type="predicted"/>
<dbReference type="RefSeq" id="WP_192596860.1">
    <property type="nucleotide sequence ID" value="NZ_JADBEL010000001.1"/>
</dbReference>
<evidence type="ECO:0000313" key="4">
    <source>
        <dbReference type="EMBL" id="MBE1553026.1"/>
    </source>
</evidence>
<accession>A0A927MFX6</accession>
<dbReference type="PANTHER" id="PTHR32308:SF10">
    <property type="entry name" value="CITRATE LYASE SUBUNIT BETA"/>
    <property type="match status" value="1"/>
</dbReference>
<dbReference type="EMBL" id="JADBEL010000001">
    <property type="protein sequence ID" value="MBE1553026.1"/>
    <property type="molecule type" value="Genomic_DNA"/>
</dbReference>
<dbReference type="InterPro" id="IPR015813">
    <property type="entry name" value="Pyrv/PenolPyrv_kinase-like_dom"/>
</dbReference>